<evidence type="ECO:0000313" key="3">
    <source>
        <dbReference type="EMBL" id="PDQ34181.1"/>
    </source>
</evidence>
<dbReference type="Pfam" id="PF10646">
    <property type="entry name" value="Germane"/>
    <property type="match status" value="1"/>
</dbReference>
<organism evidence="3 4">
    <name type="scientific">Candidatus Lumbricidiphila eiseniae</name>
    <dbReference type="NCBI Taxonomy" id="1969409"/>
    <lineage>
        <taxon>Bacteria</taxon>
        <taxon>Bacillati</taxon>
        <taxon>Actinomycetota</taxon>
        <taxon>Actinomycetes</taxon>
        <taxon>Micrococcales</taxon>
        <taxon>Microbacteriaceae</taxon>
        <taxon>Candidatus Lumbricidiphila</taxon>
    </lineage>
</organism>
<name>A0A2A6FNK6_9MICO</name>
<feature type="region of interest" description="Disordered" evidence="1">
    <location>
        <begin position="286"/>
        <end position="305"/>
    </location>
</feature>
<dbReference type="SMART" id="SM00909">
    <property type="entry name" value="Germane"/>
    <property type="match status" value="1"/>
</dbReference>
<gene>
    <name evidence="3" type="ORF">B5766_12720</name>
</gene>
<evidence type="ECO:0000313" key="4">
    <source>
        <dbReference type="Proteomes" id="UP000219994"/>
    </source>
</evidence>
<dbReference type="InterPro" id="IPR019606">
    <property type="entry name" value="GerMN"/>
</dbReference>
<accession>A0A2A6FNK6</accession>
<evidence type="ECO:0000259" key="2">
    <source>
        <dbReference type="SMART" id="SM00909"/>
    </source>
</evidence>
<dbReference type="Pfam" id="PF25976">
    <property type="entry name" value="LpqB_N"/>
    <property type="match status" value="1"/>
</dbReference>
<protein>
    <recommendedName>
        <fullName evidence="2">GerMN domain-containing protein</fullName>
    </recommendedName>
</protein>
<comment type="caution">
    <text evidence="3">The sequence shown here is derived from an EMBL/GenBank/DDBJ whole genome shotgun (WGS) entry which is preliminary data.</text>
</comment>
<feature type="domain" description="GerMN" evidence="2">
    <location>
        <begin position="202"/>
        <end position="291"/>
    </location>
</feature>
<dbReference type="EMBL" id="NAEP01000068">
    <property type="protein sequence ID" value="PDQ34181.1"/>
    <property type="molecule type" value="Genomic_DNA"/>
</dbReference>
<dbReference type="AlphaFoldDB" id="A0A2A6FNK6"/>
<feature type="compositionally biased region" description="Pro residues" evidence="1">
    <location>
        <begin position="290"/>
        <end position="299"/>
    </location>
</feature>
<evidence type="ECO:0000256" key="1">
    <source>
        <dbReference type="SAM" id="MobiDB-lite"/>
    </source>
</evidence>
<dbReference type="InterPro" id="IPR059026">
    <property type="entry name" value="LpqB_N"/>
</dbReference>
<proteinExistence type="predicted"/>
<dbReference type="SUPFAM" id="SSF69304">
    <property type="entry name" value="Tricorn protease N-terminal domain"/>
    <property type="match status" value="1"/>
</dbReference>
<dbReference type="Proteomes" id="UP000219994">
    <property type="component" value="Unassembled WGS sequence"/>
</dbReference>
<reference evidence="4" key="1">
    <citation type="submission" date="2017-03" db="EMBL/GenBank/DDBJ databases">
        <authorList>
            <person name="Lund M.B."/>
        </authorList>
    </citation>
    <scope>NUCLEOTIDE SEQUENCE [LARGE SCALE GENOMIC DNA]</scope>
</reference>
<dbReference type="PROSITE" id="PS51257">
    <property type="entry name" value="PROKAR_LIPOPROTEIN"/>
    <property type="match status" value="1"/>
</dbReference>
<sequence length="561" mass="59143">MRRSAVRAVAALILVAITLTGCIGIPRSGPVNNGRPFAAEDSLELDIIVPGPMKDATQQQILDGFIEAAQSPRNNYQVAREFLTPTFSGQWEADRGATVDVRALRTRQQVDETSTRVLATPVAALTVSGQYENPSSSAVIPLAYHFEKVQGQWRIAEAPPGILIDEISFYEVFRPYPLYFFDPSYRYLVPDLRWFAGRDSVQTNIVMALLAGPSEWLAPGVISAFSEGVRLIPMSVPVAGRVASVNLVGESADDAITVQRMRAQITASLAAVRRVDGVSLKIAGVTQDVPDPPTPPATAPPAESRPLVGRGDVFGYLATTGNQVTPLPEVSSQVMKLAPTSVAVGTNAQAFAVQSPIGVSLVRVGAAPVLLDSRPHLVAPVLDNQHIVWSVPENAPTDLLWYSREGKSTAITVPWTGTRIVAIQMSSDGTRLAALVSDGLATQLVVVAVARSATGEPIKLGQTLQRFPTIANNPVSLAWLDANTVAVLSTTPSGSTKITTQVLGGVATVRSGPDGGVVVLVGNGMQGVRVLTTTGDLDAPSGVGWQVVASGIRFASTQPGS</sequence>